<dbReference type="EMBL" id="KB822707">
    <property type="protein sequence ID" value="ETI21173.1"/>
    <property type="molecule type" value="Genomic_DNA"/>
</dbReference>
<evidence type="ECO:0000256" key="1">
    <source>
        <dbReference type="SAM" id="MobiDB-lite"/>
    </source>
</evidence>
<dbReference type="RefSeq" id="XP_008730054.1">
    <property type="nucleotide sequence ID" value="XM_008731832.1"/>
</dbReference>
<dbReference type="Proteomes" id="UP000030678">
    <property type="component" value="Unassembled WGS sequence"/>
</dbReference>
<organism evidence="2 3">
    <name type="scientific">Cladophialophora carrionii CBS 160.54</name>
    <dbReference type="NCBI Taxonomy" id="1279043"/>
    <lineage>
        <taxon>Eukaryota</taxon>
        <taxon>Fungi</taxon>
        <taxon>Dikarya</taxon>
        <taxon>Ascomycota</taxon>
        <taxon>Pezizomycotina</taxon>
        <taxon>Eurotiomycetes</taxon>
        <taxon>Chaetothyriomycetidae</taxon>
        <taxon>Chaetothyriales</taxon>
        <taxon>Herpotrichiellaceae</taxon>
        <taxon>Cladophialophora</taxon>
    </lineage>
</organism>
<feature type="region of interest" description="Disordered" evidence="1">
    <location>
        <begin position="65"/>
        <end position="95"/>
    </location>
</feature>
<protein>
    <submittedName>
        <fullName evidence="2">Uncharacterized protein</fullName>
    </submittedName>
</protein>
<gene>
    <name evidence="2" type="ORF">G647_07517</name>
</gene>
<proteinExistence type="predicted"/>
<dbReference type="VEuPathDB" id="FungiDB:G647_07517"/>
<evidence type="ECO:0000313" key="2">
    <source>
        <dbReference type="EMBL" id="ETI21173.1"/>
    </source>
</evidence>
<dbReference type="OrthoDB" id="4158412at2759"/>
<name>V9D4F3_9EURO</name>
<evidence type="ECO:0000313" key="3">
    <source>
        <dbReference type="Proteomes" id="UP000030678"/>
    </source>
</evidence>
<sequence length="95" mass="10854">MWRIALRLTARPAFRDEDSDRRHIEKFHEDGLSNQLAAHLDAELKQDPLLWQVETRVRMLMGARGHEGHNLARSTAKRQLTNHPQKAEAGVAAPI</sequence>
<dbReference type="HOGENOM" id="CLU_2372601_0_0_1"/>
<dbReference type="AlphaFoldDB" id="V9D4F3"/>
<dbReference type="GeneID" id="19986010"/>
<reference evidence="2 3" key="1">
    <citation type="submission" date="2013-03" db="EMBL/GenBank/DDBJ databases">
        <title>The Genome Sequence of Cladophialophora carrionii CBS 160.54.</title>
        <authorList>
            <consortium name="The Broad Institute Genomics Platform"/>
            <person name="Cuomo C."/>
            <person name="de Hoog S."/>
            <person name="Gorbushina A."/>
            <person name="Walker B."/>
            <person name="Young S.K."/>
            <person name="Zeng Q."/>
            <person name="Gargeya S."/>
            <person name="Fitzgerald M."/>
            <person name="Haas B."/>
            <person name="Abouelleil A."/>
            <person name="Allen A.W."/>
            <person name="Alvarado L."/>
            <person name="Arachchi H.M."/>
            <person name="Berlin A.M."/>
            <person name="Chapman S.B."/>
            <person name="Gainer-Dewar J."/>
            <person name="Goldberg J."/>
            <person name="Griggs A."/>
            <person name="Gujja S."/>
            <person name="Hansen M."/>
            <person name="Howarth C."/>
            <person name="Imamovic A."/>
            <person name="Ireland A."/>
            <person name="Larimer J."/>
            <person name="McCowan C."/>
            <person name="Murphy C."/>
            <person name="Pearson M."/>
            <person name="Poon T.W."/>
            <person name="Priest M."/>
            <person name="Roberts A."/>
            <person name="Saif S."/>
            <person name="Shea T."/>
            <person name="Sisk P."/>
            <person name="Sykes S."/>
            <person name="Wortman J."/>
            <person name="Nusbaum C."/>
            <person name="Birren B."/>
        </authorList>
    </citation>
    <scope>NUCLEOTIDE SEQUENCE [LARGE SCALE GENOMIC DNA]</scope>
    <source>
        <strain evidence="2 3">CBS 160.54</strain>
    </source>
</reference>
<accession>V9D4F3</accession>